<reference evidence="9 10" key="2">
    <citation type="submission" date="2020-03" db="EMBL/GenBank/DDBJ databases">
        <authorList>
            <person name="Ichikawa N."/>
            <person name="Kimura A."/>
            <person name="Kitahashi Y."/>
            <person name="Uohara A."/>
        </authorList>
    </citation>
    <scope>NUCLEOTIDE SEQUENCE [LARGE SCALE GENOMIC DNA]</scope>
    <source>
        <strain evidence="9 10">NBRC 107702</strain>
    </source>
</reference>
<comment type="similarity">
    <text evidence="1 5">Belongs to the FGGY kinase family.</text>
</comment>
<dbReference type="Pfam" id="PF02782">
    <property type="entry name" value="FGGY_C"/>
    <property type="match status" value="1"/>
</dbReference>
<dbReference type="PROSITE" id="PS00445">
    <property type="entry name" value="FGGY_KINASES_2"/>
    <property type="match status" value="1"/>
</dbReference>
<proteinExistence type="inferred from homology"/>
<evidence type="ECO:0000313" key="9">
    <source>
        <dbReference type="EMBL" id="BCB76499.1"/>
    </source>
</evidence>
<dbReference type="GO" id="GO:0016301">
    <property type="term" value="F:kinase activity"/>
    <property type="evidence" value="ECO:0007669"/>
    <property type="project" value="UniProtKB-KW"/>
</dbReference>
<evidence type="ECO:0000313" key="10">
    <source>
        <dbReference type="Proteomes" id="UP000502508"/>
    </source>
</evidence>
<name>A0A6F8XRT1_9ACTN</name>
<keyword evidence="2" id="KW-0119">Carbohydrate metabolism</keyword>
<dbReference type="PIRSF" id="PIRSF000538">
    <property type="entry name" value="GlpK"/>
    <property type="match status" value="1"/>
</dbReference>
<feature type="domain" description="Carbohydrate kinase FGGY N-terminal" evidence="7">
    <location>
        <begin position="9"/>
        <end position="86"/>
    </location>
</feature>
<evidence type="ECO:0000256" key="5">
    <source>
        <dbReference type="RuleBase" id="RU003733"/>
    </source>
</evidence>
<feature type="region of interest" description="Disordered" evidence="6">
    <location>
        <begin position="28"/>
        <end position="51"/>
    </location>
</feature>
<keyword evidence="10" id="KW-1185">Reference proteome</keyword>
<protein>
    <submittedName>
        <fullName evidence="9">Xylulokinase</fullName>
    </submittedName>
</protein>
<evidence type="ECO:0000256" key="4">
    <source>
        <dbReference type="ARBA" id="ARBA00022777"/>
    </source>
</evidence>
<dbReference type="Gene3D" id="3.30.420.40">
    <property type="match status" value="2"/>
</dbReference>
<evidence type="ECO:0000256" key="1">
    <source>
        <dbReference type="ARBA" id="ARBA00009156"/>
    </source>
</evidence>
<dbReference type="Pfam" id="PF00370">
    <property type="entry name" value="FGGY_N"/>
    <property type="match status" value="1"/>
</dbReference>
<keyword evidence="4 5" id="KW-0418">Kinase</keyword>
<dbReference type="SUPFAM" id="SSF53067">
    <property type="entry name" value="Actin-like ATPase domain"/>
    <property type="match status" value="2"/>
</dbReference>
<dbReference type="KEGG" id="pfla:Pflav_029090"/>
<dbReference type="RefSeq" id="WP_173036529.1">
    <property type="nucleotide sequence ID" value="NZ_AP022870.1"/>
</dbReference>
<dbReference type="GO" id="GO:0042732">
    <property type="term" value="P:D-xylose metabolic process"/>
    <property type="evidence" value="ECO:0007669"/>
    <property type="project" value="UniProtKB-KW"/>
</dbReference>
<dbReference type="InterPro" id="IPR050406">
    <property type="entry name" value="FGGY_Carb_Kinase"/>
</dbReference>
<dbReference type="PANTHER" id="PTHR43095">
    <property type="entry name" value="SUGAR KINASE"/>
    <property type="match status" value="1"/>
</dbReference>
<evidence type="ECO:0000259" key="8">
    <source>
        <dbReference type="Pfam" id="PF02782"/>
    </source>
</evidence>
<dbReference type="EMBL" id="AP022870">
    <property type="protein sequence ID" value="BCB76499.1"/>
    <property type="molecule type" value="Genomic_DNA"/>
</dbReference>
<dbReference type="InterPro" id="IPR018484">
    <property type="entry name" value="FGGY_N"/>
</dbReference>
<gene>
    <name evidence="9" type="ORF">Pflav_029090</name>
</gene>
<accession>A0A6F8XRT1</accession>
<keyword evidence="2" id="KW-0859">Xylose metabolism</keyword>
<dbReference type="InterPro" id="IPR043129">
    <property type="entry name" value="ATPase_NBD"/>
</dbReference>
<evidence type="ECO:0000259" key="7">
    <source>
        <dbReference type="Pfam" id="PF00370"/>
    </source>
</evidence>
<reference evidence="9 10" key="1">
    <citation type="submission" date="2020-03" db="EMBL/GenBank/DDBJ databases">
        <title>Whole genome shotgun sequence of Phytohabitans flavus NBRC 107702.</title>
        <authorList>
            <person name="Komaki H."/>
            <person name="Tamura T."/>
        </authorList>
    </citation>
    <scope>NUCLEOTIDE SEQUENCE [LARGE SCALE GENOMIC DNA]</scope>
    <source>
        <strain evidence="9 10">NBRC 107702</strain>
    </source>
</reference>
<feature type="domain" description="Carbohydrate kinase FGGY C-terminal" evidence="8">
    <location>
        <begin position="287"/>
        <end position="407"/>
    </location>
</feature>
<dbReference type="PANTHER" id="PTHR43095:SF5">
    <property type="entry name" value="XYLULOSE KINASE"/>
    <property type="match status" value="1"/>
</dbReference>
<dbReference type="Proteomes" id="UP000502508">
    <property type="component" value="Chromosome"/>
</dbReference>
<sequence>MSAGSAPVALVVDQGTTSVKVALVDGRGRVRARSRTPTPSRRGPAGGVTGSPEQWWRSVRAAIAGLGDLTPVRVVAVTSFMHTLVPVLADGGSGTVLLPGDRRGVPREAEFDAGSPGGRAALARLAAWAELGEGRLRAAVPVKDYLRYRLTGLLGTDPYDAGGAGLQSPAAAALLARLGAQPVPLLAPDAVAGTVTVKAARETGLRAGTPVVTGSGDWLVVCLGAQAAFPGRGVLYAGTSAAYGGFADAAALAELRDVACLAVAVGSGAVLEWAAGVFGGPPGEVTDLLEQAAAAPPDAHGVRFVPRALRAAGSREAVVGQGDLKGLSLAANRADVARAVMDGVAVWVGDSVGRILTRRPVDEVLLCGGGAADARFAGLLADALGRPLTVAADTDLGLVGLARLGFAGLGEAIDHDPSAGATVVEPDPVRHAVYVELREELAGS</sequence>
<dbReference type="InterPro" id="IPR000577">
    <property type="entry name" value="Carb_kinase_FGGY"/>
</dbReference>
<dbReference type="AlphaFoldDB" id="A0A6F8XRT1"/>
<evidence type="ECO:0000256" key="2">
    <source>
        <dbReference type="ARBA" id="ARBA00022629"/>
    </source>
</evidence>
<organism evidence="9 10">
    <name type="scientific">Phytohabitans flavus</name>
    <dbReference type="NCBI Taxonomy" id="1076124"/>
    <lineage>
        <taxon>Bacteria</taxon>
        <taxon>Bacillati</taxon>
        <taxon>Actinomycetota</taxon>
        <taxon>Actinomycetes</taxon>
        <taxon>Micromonosporales</taxon>
        <taxon>Micromonosporaceae</taxon>
    </lineage>
</organism>
<evidence type="ECO:0000256" key="6">
    <source>
        <dbReference type="SAM" id="MobiDB-lite"/>
    </source>
</evidence>
<dbReference type="InterPro" id="IPR018483">
    <property type="entry name" value="Carb_kinase_FGGY_CS"/>
</dbReference>
<dbReference type="InterPro" id="IPR018485">
    <property type="entry name" value="FGGY_C"/>
</dbReference>
<evidence type="ECO:0000256" key="3">
    <source>
        <dbReference type="ARBA" id="ARBA00022679"/>
    </source>
</evidence>
<keyword evidence="3 5" id="KW-0808">Transferase</keyword>
<dbReference type="GO" id="GO:0016773">
    <property type="term" value="F:phosphotransferase activity, alcohol group as acceptor"/>
    <property type="evidence" value="ECO:0007669"/>
    <property type="project" value="InterPro"/>
</dbReference>